<dbReference type="VEuPathDB" id="VectorBase:CSON006189"/>
<dbReference type="PANTHER" id="PTHR11011:SF107">
    <property type="entry name" value="FATTY ACYL-COA REDUCTASE"/>
    <property type="match status" value="1"/>
</dbReference>
<dbReference type="Pfam" id="PF07993">
    <property type="entry name" value="NAD_binding_4"/>
    <property type="match status" value="1"/>
</dbReference>
<keyword evidence="4" id="KW-1133">Transmembrane helix</keyword>
<dbReference type="OMA" id="FCIFLMT"/>
<organism evidence="7">
    <name type="scientific">Culicoides sonorensis</name>
    <name type="common">Biting midge</name>
    <dbReference type="NCBI Taxonomy" id="179676"/>
    <lineage>
        <taxon>Eukaryota</taxon>
        <taxon>Metazoa</taxon>
        <taxon>Ecdysozoa</taxon>
        <taxon>Arthropoda</taxon>
        <taxon>Hexapoda</taxon>
        <taxon>Insecta</taxon>
        <taxon>Pterygota</taxon>
        <taxon>Neoptera</taxon>
        <taxon>Endopterygota</taxon>
        <taxon>Diptera</taxon>
        <taxon>Nematocera</taxon>
        <taxon>Chironomoidea</taxon>
        <taxon>Ceratopogonidae</taxon>
        <taxon>Ceratopogoninae</taxon>
        <taxon>Culicoides</taxon>
        <taxon>Monoculicoides</taxon>
    </lineage>
</organism>
<dbReference type="CDD" id="cd09071">
    <property type="entry name" value="FAR_C"/>
    <property type="match status" value="1"/>
</dbReference>
<dbReference type="InterPro" id="IPR013120">
    <property type="entry name" value="FAR_NAD-bd"/>
</dbReference>
<keyword evidence="3 4" id="KW-0443">Lipid metabolism</keyword>
<name>A0A336M135_CULSO</name>
<protein>
    <recommendedName>
        <fullName evidence="4">Fatty acyl-CoA reductase</fullName>
        <ecNumber evidence="4">1.2.1.84</ecNumber>
    </recommendedName>
</protein>
<dbReference type="Pfam" id="PF03015">
    <property type="entry name" value="Sterile"/>
    <property type="match status" value="1"/>
</dbReference>
<keyword evidence="4" id="KW-0472">Membrane</keyword>
<evidence type="ECO:0000256" key="4">
    <source>
        <dbReference type="RuleBase" id="RU363097"/>
    </source>
</evidence>
<comment type="similarity">
    <text evidence="1 4">Belongs to the fatty acyl-CoA reductase family.</text>
</comment>
<dbReference type="GO" id="GO:0005777">
    <property type="term" value="C:peroxisome"/>
    <property type="evidence" value="ECO:0007669"/>
    <property type="project" value="TreeGrafter"/>
</dbReference>
<dbReference type="InterPro" id="IPR026055">
    <property type="entry name" value="FAR"/>
</dbReference>
<feature type="transmembrane region" description="Helical" evidence="4">
    <location>
        <begin position="337"/>
        <end position="354"/>
    </location>
</feature>
<dbReference type="SUPFAM" id="SSF51735">
    <property type="entry name" value="NAD(P)-binding Rossmann-fold domains"/>
    <property type="match status" value="1"/>
</dbReference>
<dbReference type="PANTHER" id="PTHR11011">
    <property type="entry name" value="MALE STERILITY PROTEIN 2-RELATED"/>
    <property type="match status" value="1"/>
</dbReference>
<dbReference type="GO" id="GO:0080019">
    <property type="term" value="F:alcohol-forming very long-chain fatty acyl-CoA reductase activity"/>
    <property type="evidence" value="ECO:0007669"/>
    <property type="project" value="InterPro"/>
</dbReference>
<reference evidence="7" key="1">
    <citation type="submission" date="2018-07" db="EMBL/GenBank/DDBJ databases">
        <authorList>
            <person name="Quirk P.G."/>
            <person name="Krulwich T.A."/>
        </authorList>
    </citation>
    <scope>NUCLEOTIDE SEQUENCE</scope>
</reference>
<dbReference type="InterPro" id="IPR033640">
    <property type="entry name" value="FAR_C"/>
</dbReference>
<dbReference type="GO" id="GO:0102965">
    <property type="term" value="F:alcohol-forming long-chain fatty acyl-CoA reductase activity"/>
    <property type="evidence" value="ECO:0007669"/>
    <property type="project" value="UniProtKB-EC"/>
</dbReference>
<dbReference type="Gene3D" id="3.40.50.720">
    <property type="entry name" value="NAD(P)-binding Rossmann-like Domain"/>
    <property type="match status" value="1"/>
</dbReference>
<proteinExistence type="inferred from homology"/>
<evidence type="ECO:0000256" key="3">
    <source>
        <dbReference type="ARBA" id="ARBA00023098"/>
    </source>
</evidence>
<dbReference type="GO" id="GO:0035336">
    <property type="term" value="P:long-chain fatty-acyl-CoA metabolic process"/>
    <property type="evidence" value="ECO:0007669"/>
    <property type="project" value="TreeGrafter"/>
</dbReference>
<gene>
    <name evidence="7" type="primary">CSON006189</name>
</gene>
<evidence type="ECO:0000256" key="2">
    <source>
        <dbReference type="ARBA" id="ARBA00022516"/>
    </source>
</evidence>
<evidence type="ECO:0000259" key="6">
    <source>
        <dbReference type="Pfam" id="PF07993"/>
    </source>
</evidence>
<keyword evidence="4" id="KW-0560">Oxidoreductase</keyword>
<comment type="catalytic activity">
    <reaction evidence="4">
        <text>a long-chain fatty acyl-CoA + 2 NADPH + 2 H(+) = a long-chain primary fatty alcohol + 2 NADP(+) + CoA</text>
        <dbReference type="Rhea" id="RHEA:52716"/>
        <dbReference type="ChEBI" id="CHEBI:15378"/>
        <dbReference type="ChEBI" id="CHEBI:57287"/>
        <dbReference type="ChEBI" id="CHEBI:57783"/>
        <dbReference type="ChEBI" id="CHEBI:58349"/>
        <dbReference type="ChEBI" id="CHEBI:77396"/>
        <dbReference type="ChEBI" id="CHEBI:83139"/>
        <dbReference type="EC" id="1.2.1.84"/>
    </reaction>
</comment>
<evidence type="ECO:0000313" key="7">
    <source>
        <dbReference type="EMBL" id="SSX22157.1"/>
    </source>
</evidence>
<feature type="domain" description="Thioester reductase (TE)" evidence="6">
    <location>
        <begin position="22"/>
        <end position="296"/>
    </location>
</feature>
<dbReference type="InterPro" id="IPR036291">
    <property type="entry name" value="NAD(P)-bd_dom_sf"/>
</dbReference>
<dbReference type="EC" id="1.2.1.84" evidence="4"/>
<keyword evidence="4" id="KW-0521">NADP</keyword>
<dbReference type="EMBL" id="UFQT01000234">
    <property type="protein sequence ID" value="SSX22157.1"/>
    <property type="molecule type" value="Genomic_DNA"/>
</dbReference>
<accession>A0A336M135</accession>
<feature type="domain" description="Fatty acyl-CoA reductase C-terminal" evidence="5">
    <location>
        <begin position="338"/>
        <end position="431"/>
    </location>
</feature>
<evidence type="ECO:0000259" key="5">
    <source>
        <dbReference type="Pfam" id="PF03015"/>
    </source>
</evidence>
<keyword evidence="2 4" id="KW-0444">Lipid biosynthesis</keyword>
<keyword evidence="4" id="KW-0812">Transmembrane</keyword>
<dbReference type="AlphaFoldDB" id="A0A336M135"/>
<sequence>MESKIAISSNIPETYNGKYVLITGATGFLGKVLVEKLLYSCPDIGKIYILIRDRRGTPAKERFNKFISNSIFDRIRTRNPKILEKLNLIEGDCLHSDLGIKNPEEMKIHIIFHVVATVKFNEKLETAIDVNVNGTIRILELAKKMSDLESFVYISTAYSIPYKSHVEEKVQQFDLIGNFSSHIVQNELKLTESQLNSLSVNIGAEKLYPNTYTITKHMAEQVVYDFSKELSGIDVIIVRPSIITAAAYEPIIGWIDSFNGPSAMMVEISRGTIKSVIGNGNVIADLIPVDIVTNTIIVKFGRLIDKYAIQAPTKHVLMYPGFKFRPKNLLHRTIVQLYHFLPIFILGIILKLLGKSNNMMRIARIIDAGIEANSYFTSREWDYETNNLKDLANKLENSLSRHDFNCDAKCYDWDTYVRGYMLGTRQFLLRDPIETLPSARRRLFCIFLMTNCLKLAFLYLLWNIGYNFILSIEQI</sequence>
<evidence type="ECO:0000256" key="1">
    <source>
        <dbReference type="ARBA" id="ARBA00005928"/>
    </source>
</evidence>
<feature type="transmembrane region" description="Helical" evidence="4">
    <location>
        <begin position="443"/>
        <end position="462"/>
    </location>
</feature>
<comment type="function">
    <text evidence="4">Catalyzes the reduction of fatty acyl-CoA to fatty alcohols.</text>
</comment>
<dbReference type="CDD" id="cd05236">
    <property type="entry name" value="FAR-N_SDR_e"/>
    <property type="match status" value="1"/>
</dbReference>